<dbReference type="PANTHER" id="PTHR21588:SF18">
    <property type="entry name" value="MICOS COMPLEX SUBUNIT MIC19"/>
    <property type="match status" value="1"/>
</dbReference>
<feature type="compositionally biased region" description="Polar residues" evidence="1">
    <location>
        <begin position="35"/>
        <end position="58"/>
    </location>
</feature>
<evidence type="ECO:0000256" key="1">
    <source>
        <dbReference type="SAM" id="MobiDB-lite"/>
    </source>
</evidence>
<name>A0AA39FJJ5_9HYME</name>
<dbReference type="EMBL" id="JAQQBS010000003">
    <property type="protein sequence ID" value="KAK0170767.1"/>
    <property type="molecule type" value="Genomic_DNA"/>
</dbReference>
<feature type="compositionally biased region" description="Basic and acidic residues" evidence="1">
    <location>
        <begin position="59"/>
        <end position="68"/>
    </location>
</feature>
<keyword evidence="3" id="KW-1185">Reference proteome</keyword>
<protein>
    <recommendedName>
        <fullName evidence="4">MICOS complex subunit MIC19</fullName>
    </recommendedName>
</protein>
<reference evidence="2" key="2">
    <citation type="submission" date="2023-03" db="EMBL/GenBank/DDBJ databases">
        <authorList>
            <person name="Inwood S.N."/>
            <person name="Skelly J.G."/>
            <person name="Guhlin J."/>
            <person name="Harrop T.W.R."/>
            <person name="Goldson S.G."/>
            <person name="Dearden P.K."/>
        </authorList>
    </citation>
    <scope>NUCLEOTIDE SEQUENCE</scope>
    <source>
        <strain evidence="2">Irish</strain>
        <tissue evidence="2">Whole body</tissue>
    </source>
</reference>
<dbReference type="AlphaFoldDB" id="A0AA39FJJ5"/>
<reference evidence="2" key="1">
    <citation type="journal article" date="2023" name="bioRxiv">
        <title>Scaffold-level genome assemblies of two parasitoid biocontrol wasps reveal the parthenogenesis mechanism and an associated novel virus.</title>
        <authorList>
            <person name="Inwood S."/>
            <person name="Skelly J."/>
            <person name="Guhlin J."/>
            <person name="Harrop T."/>
            <person name="Goldson S."/>
            <person name="Dearden P."/>
        </authorList>
    </citation>
    <scope>NUCLEOTIDE SEQUENCE</scope>
    <source>
        <strain evidence="2">Irish</strain>
        <tissue evidence="2">Whole body</tissue>
    </source>
</reference>
<evidence type="ECO:0000313" key="2">
    <source>
        <dbReference type="EMBL" id="KAK0170767.1"/>
    </source>
</evidence>
<evidence type="ECO:0008006" key="4">
    <source>
        <dbReference type="Google" id="ProtNLM"/>
    </source>
</evidence>
<dbReference type="GO" id="GO:0061617">
    <property type="term" value="C:MICOS complex"/>
    <property type="evidence" value="ECO:0007669"/>
    <property type="project" value="TreeGrafter"/>
</dbReference>
<gene>
    <name evidence="2" type="ORF">PV328_008570</name>
</gene>
<feature type="region of interest" description="Disordered" evidence="1">
    <location>
        <begin position="30"/>
        <end position="86"/>
    </location>
</feature>
<dbReference type="Proteomes" id="UP001168990">
    <property type="component" value="Unassembled WGS sequence"/>
</dbReference>
<accession>A0AA39FJJ5</accession>
<dbReference type="PANTHER" id="PTHR21588">
    <property type="entry name" value="COILED-COIL-HELIX-COILED-COIL-HELIX DOMAIN CONTAINING 6"/>
    <property type="match status" value="1"/>
</dbReference>
<proteinExistence type="predicted"/>
<comment type="caution">
    <text evidence="2">The sequence shown here is derived from an EMBL/GenBank/DDBJ whole genome shotgun (WGS) entry which is preliminary data.</text>
</comment>
<sequence>MGASPSARRLTINNEDGVIQISTDLVQRLTHTNKDSGSLSNDTTSDVKSTESSQIPQDSHQHQSRIETLKSPPPPPPSASSHQQYPAQAYPEYTITAYKMQQQKEMELQAQHQYWQNRLNNLKLSHEGINKVFQDEYKRAVDEISNAQGKKNINLDSVMPPCCADKDKVLQCYRENPHEILKCSSVVDEFNNCVDQRRANIIAARC</sequence>
<dbReference type="InterPro" id="IPR052632">
    <property type="entry name" value="MICOS_subunit_Mic19"/>
</dbReference>
<dbReference type="GO" id="GO:0007007">
    <property type="term" value="P:inner mitochondrial membrane organization"/>
    <property type="evidence" value="ECO:0007669"/>
    <property type="project" value="TreeGrafter"/>
</dbReference>
<organism evidence="2 3">
    <name type="scientific">Microctonus aethiopoides</name>
    <dbReference type="NCBI Taxonomy" id="144406"/>
    <lineage>
        <taxon>Eukaryota</taxon>
        <taxon>Metazoa</taxon>
        <taxon>Ecdysozoa</taxon>
        <taxon>Arthropoda</taxon>
        <taxon>Hexapoda</taxon>
        <taxon>Insecta</taxon>
        <taxon>Pterygota</taxon>
        <taxon>Neoptera</taxon>
        <taxon>Endopterygota</taxon>
        <taxon>Hymenoptera</taxon>
        <taxon>Apocrita</taxon>
        <taxon>Ichneumonoidea</taxon>
        <taxon>Braconidae</taxon>
        <taxon>Euphorinae</taxon>
        <taxon>Microctonus</taxon>
    </lineage>
</organism>
<evidence type="ECO:0000313" key="3">
    <source>
        <dbReference type="Proteomes" id="UP001168990"/>
    </source>
</evidence>